<dbReference type="RefSeq" id="WP_157912178.1">
    <property type="nucleotide sequence ID" value="NZ_CP085200.1"/>
</dbReference>
<evidence type="ECO:0000313" key="2">
    <source>
        <dbReference type="EMBL" id="ULP52870.1"/>
    </source>
</evidence>
<keyword evidence="1" id="KW-0812">Transmembrane</keyword>
<evidence type="ECO:0000313" key="3">
    <source>
        <dbReference type="Proteomes" id="UP001055253"/>
    </source>
</evidence>
<protein>
    <submittedName>
        <fullName evidence="2">Uncharacterized protein</fullName>
    </submittedName>
</protein>
<gene>
    <name evidence="2" type="ORF">MJO63_06565</name>
</gene>
<reference evidence="2" key="1">
    <citation type="submission" date="2022-08" db="EMBL/GenBank/DDBJ databases">
        <title>Whole genome sequencing of non-tuberculosis mycobacteria type-strains.</title>
        <authorList>
            <person name="Igarashi Y."/>
            <person name="Osugi A."/>
            <person name="Mitarai S."/>
        </authorList>
    </citation>
    <scope>NUCLEOTIDE SEQUENCE</scope>
    <source>
        <strain evidence="2">ATCC 19423</strain>
    </source>
</reference>
<sequence length="75" mass="8117">MTKVTFPERRPTEPPRLAASTARQSAAALLFGRIRGARIDRRIHPVLITLVVAATTGRILVREQVAGIDSLDVAA</sequence>
<evidence type="ECO:0000256" key="1">
    <source>
        <dbReference type="SAM" id="Phobius"/>
    </source>
</evidence>
<accession>A0ABY3V976</accession>
<dbReference type="Proteomes" id="UP001055253">
    <property type="component" value="Chromosome"/>
</dbReference>
<proteinExistence type="predicted"/>
<keyword evidence="1" id="KW-1133">Transmembrane helix</keyword>
<keyword evidence="1" id="KW-0472">Membrane</keyword>
<keyword evidence="3" id="KW-1185">Reference proteome</keyword>
<name>A0ABY3V976_MYCUL</name>
<dbReference type="EMBL" id="CP092429">
    <property type="protein sequence ID" value="ULP52870.1"/>
    <property type="molecule type" value="Genomic_DNA"/>
</dbReference>
<organism evidence="2 3">
    <name type="scientific">Mycobacterium ulcerans</name>
    <dbReference type="NCBI Taxonomy" id="1809"/>
    <lineage>
        <taxon>Bacteria</taxon>
        <taxon>Bacillati</taxon>
        <taxon>Actinomycetota</taxon>
        <taxon>Actinomycetes</taxon>
        <taxon>Mycobacteriales</taxon>
        <taxon>Mycobacteriaceae</taxon>
        <taxon>Mycobacterium</taxon>
        <taxon>Mycobacterium ulcerans group</taxon>
    </lineage>
</organism>
<feature type="transmembrane region" description="Helical" evidence="1">
    <location>
        <begin position="43"/>
        <end position="61"/>
    </location>
</feature>